<dbReference type="eggNOG" id="COG0507">
    <property type="taxonomic scope" value="Bacteria"/>
</dbReference>
<dbReference type="GO" id="GO:0003678">
    <property type="term" value="F:DNA helicase activity"/>
    <property type="evidence" value="ECO:0007669"/>
    <property type="project" value="InterPro"/>
</dbReference>
<dbReference type="PANTHER" id="PTHR47642">
    <property type="entry name" value="ATP-DEPENDENT DNA HELICASE"/>
    <property type="match status" value="1"/>
</dbReference>
<dbReference type="InterPro" id="IPR051055">
    <property type="entry name" value="PIF1_helicase"/>
</dbReference>
<dbReference type="Pfam" id="PF14493">
    <property type="entry name" value="HTH_40"/>
    <property type="match status" value="1"/>
</dbReference>
<feature type="transmembrane region" description="Helical" evidence="1">
    <location>
        <begin position="56"/>
        <end position="78"/>
    </location>
</feature>
<dbReference type="InterPro" id="IPR029491">
    <property type="entry name" value="Helicase_HTH"/>
</dbReference>
<dbReference type="Proteomes" id="UP000016023">
    <property type="component" value="Unassembled WGS sequence"/>
</dbReference>
<organism evidence="3 4">
    <name type="scientific">Prevotella micans F0438</name>
    <dbReference type="NCBI Taxonomy" id="883158"/>
    <lineage>
        <taxon>Bacteria</taxon>
        <taxon>Pseudomonadati</taxon>
        <taxon>Bacteroidota</taxon>
        <taxon>Bacteroidia</taxon>
        <taxon>Bacteroidales</taxon>
        <taxon>Prevotellaceae</taxon>
        <taxon>Prevotella</taxon>
    </lineage>
</organism>
<accession>H1PZQ9</accession>
<dbReference type="GO" id="GO:0000723">
    <property type="term" value="P:telomere maintenance"/>
    <property type="evidence" value="ECO:0007669"/>
    <property type="project" value="InterPro"/>
</dbReference>
<gene>
    <name evidence="3" type="ORF">HMPREF9140_00147</name>
</gene>
<evidence type="ECO:0000313" key="4">
    <source>
        <dbReference type="Proteomes" id="UP000016023"/>
    </source>
</evidence>
<dbReference type="HOGENOM" id="CLU_001613_6_0_10"/>
<dbReference type="GO" id="GO:0006281">
    <property type="term" value="P:DNA repair"/>
    <property type="evidence" value="ECO:0007669"/>
    <property type="project" value="InterPro"/>
</dbReference>
<keyword evidence="1" id="KW-1133">Transmembrane helix</keyword>
<reference evidence="3 4" key="1">
    <citation type="submission" date="2011-12" db="EMBL/GenBank/DDBJ databases">
        <title>The Genome Sequence of Prevotella micans F0438.</title>
        <authorList>
            <consortium name="The Broad Institute Genome Sequencing Platform"/>
            <person name="Earl A."/>
            <person name="Ward D."/>
            <person name="Feldgarden M."/>
            <person name="Gevers D."/>
            <person name="Izard J."/>
            <person name="Baranova O.V."/>
            <person name="Blanton J.M."/>
            <person name="Wade W.G."/>
            <person name="Dewhirst F.E."/>
            <person name="Young S.K."/>
            <person name="Zeng Q."/>
            <person name="Gargeya S."/>
            <person name="Fitzgerald M."/>
            <person name="Haas B."/>
            <person name="Abouelleil A."/>
            <person name="Alvarado L."/>
            <person name="Arachchi H.M."/>
            <person name="Berlin A."/>
            <person name="Chapman S.B."/>
            <person name="Gearin G."/>
            <person name="Goldberg J."/>
            <person name="Griggs A."/>
            <person name="Gujja S."/>
            <person name="Hansen M."/>
            <person name="Heiman D."/>
            <person name="Howarth C."/>
            <person name="Larimer J."/>
            <person name="Lui A."/>
            <person name="MacDonald P.J.P."/>
            <person name="McCowen C."/>
            <person name="Montmayeur A."/>
            <person name="Murphy C."/>
            <person name="Neiman D."/>
            <person name="Pearson M."/>
            <person name="Priest M."/>
            <person name="Roberts A."/>
            <person name="Saif S."/>
            <person name="Shea T."/>
            <person name="Sisk P."/>
            <person name="Stolte C."/>
            <person name="Sykes S."/>
            <person name="Wortman J."/>
            <person name="Nusbaum C."/>
            <person name="Birren B."/>
        </authorList>
    </citation>
    <scope>NUCLEOTIDE SEQUENCE [LARGE SCALE GENOMIC DNA]</scope>
    <source>
        <strain evidence="3 4">F0438</strain>
    </source>
</reference>
<dbReference type="InterPro" id="IPR003593">
    <property type="entry name" value="AAA+_ATPase"/>
</dbReference>
<keyword evidence="4" id="KW-1185">Reference proteome</keyword>
<dbReference type="FunFam" id="3.40.50.300:FF:001498">
    <property type="entry name" value="ATP-dependent DNA helicase"/>
    <property type="match status" value="1"/>
</dbReference>
<keyword evidence="1" id="KW-0472">Membrane</keyword>
<evidence type="ECO:0000313" key="3">
    <source>
        <dbReference type="EMBL" id="EHO74820.1"/>
    </source>
</evidence>
<dbReference type="SUPFAM" id="SSF52540">
    <property type="entry name" value="P-loop containing nucleoside triphosphate hydrolases"/>
    <property type="match status" value="2"/>
</dbReference>
<dbReference type="CDD" id="cd18809">
    <property type="entry name" value="SF1_C_RecD"/>
    <property type="match status" value="1"/>
</dbReference>
<sequence length="732" mass="83870">MKRNPESIEKIMKNEEINLAWQFVKNTGAHIFLTGKAGTGKTTFLRTLKQQVPKRMVVLAPTGIAAINAGGVTIHSFFQLPFSPHIPNTTFKSKTTNFRFGKEKQRIIRTMDLLVIDEISMVRADLLDAVDTVLRRYRDRYKPFGGVQMLMIGDLQQLPPVAKDDEWRLLQQHYESPYFFSSNALQQTEYITIELKHVFRQSDALFLDLLNQIRTNRADKRTFELLNRRYIPNFNPPEDAGYIRLTTHNYQAQQINDRKLSELSSPAFSFHAEVTGNFPEQSYPTDEILTVKKQAQVMFVKNDSSGQGRYYNGMLGKIIDVSQQEITVQSNDENTTIKLSREEWTNTRYVLNKKTQEITEEVEGTFRQYPLRLAWAVTIHKSQGLTFEHAIIDAQHSFAHGQTYVALSRCKTLDGLVLSTPLDPSAVICDTKVNDFNAYAAAHQPNDEMLSRMEKTYKLALLDELFDFRPVGLAFEKLFRLLVEHLSKKLPLLLTEYKQARERLDELSKVAVKFKLQYTQMLSTEDSSIDKRIHSAASYFHNALSSLHELHRKSSIETDNKALKNQLLERQTELHEALVFKLGILEYESRPEVSFSVSDYLSQKARIQLEAMTPQSSSPRKSKTPKTNTRQITYTMFQQGLSVTDIASQRGLTESTILTHLQFYVSSGELSSAQLVDADKRDEILTILKRQPSEKQTLSEIRAAVSATITYAEISLVMADFYRNRIPIDSKN</sequence>
<protein>
    <recommendedName>
        <fullName evidence="2">AAA+ ATPase domain-containing protein</fullName>
    </recommendedName>
</protein>
<dbReference type="PATRIC" id="fig|883158.3.peg.155"/>
<evidence type="ECO:0000256" key="1">
    <source>
        <dbReference type="SAM" id="Phobius"/>
    </source>
</evidence>
<keyword evidence="1" id="KW-0812">Transmembrane</keyword>
<dbReference type="Gene3D" id="3.40.50.300">
    <property type="entry name" value="P-loop containing nucleotide triphosphate hydrolases"/>
    <property type="match status" value="2"/>
</dbReference>
<feature type="domain" description="AAA+ ATPase" evidence="2">
    <location>
        <begin position="27"/>
        <end position="279"/>
    </location>
</feature>
<name>H1PZQ9_9BACT</name>
<dbReference type="InterPro" id="IPR010285">
    <property type="entry name" value="DNA_helicase_pif1-like_DEAD"/>
</dbReference>
<dbReference type="EMBL" id="AGWK01000003">
    <property type="protein sequence ID" value="EHO74820.1"/>
    <property type="molecule type" value="Genomic_DNA"/>
</dbReference>
<dbReference type="SMART" id="SM00382">
    <property type="entry name" value="AAA"/>
    <property type="match status" value="1"/>
</dbReference>
<dbReference type="STRING" id="883158.HMPREF9140_00147"/>
<dbReference type="Pfam" id="PF05970">
    <property type="entry name" value="PIF1"/>
    <property type="match status" value="1"/>
</dbReference>
<comment type="caution">
    <text evidence="3">The sequence shown here is derived from an EMBL/GenBank/DDBJ whole genome shotgun (WGS) entry which is preliminary data.</text>
</comment>
<dbReference type="Gene3D" id="1.10.10.1390">
    <property type="entry name" value="ATP-dependent DNA helicase RecQ"/>
    <property type="match status" value="1"/>
</dbReference>
<dbReference type="AlphaFoldDB" id="H1PZQ9"/>
<proteinExistence type="predicted"/>
<dbReference type="InterPro" id="IPR027417">
    <property type="entry name" value="P-loop_NTPase"/>
</dbReference>
<evidence type="ECO:0000259" key="2">
    <source>
        <dbReference type="SMART" id="SM00382"/>
    </source>
</evidence>